<gene>
    <name evidence="2" type="ORF">CI1B_45680</name>
</gene>
<evidence type="ECO:0000313" key="2">
    <source>
        <dbReference type="EMBL" id="VIO72919.1"/>
    </source>
</evidence>
<feature type="region of interest" description="Disordered" evidence="1">
    <location>
        <begin position="30"/>
        <end position="52"/>
    </location>
</feature>
<reference evidence="2" key="1">
    <citation type="submission" date="2019-02" db="EMBL/GenBank/DDBJ databases">
        <authorList>
            <person name="Pothier F.J."/>
        </authorList>
    </citation>
    <scope>NUCLEOTIDE SEQUENCE</scope>
    <source>
        <strain evidence="2">CI-1B</strain>
    </source>
</reference>
<organism evidence="2 3">
    <name type="scientific">Bradyrhizobium ivorense</name>
    <dbReference type="NCBI Taxonomy" id="2511166"/>
    <lineage>
        <taxon>Bacteria</taxon>
        <taxon>Pseudomonadati</taxon>
        <taxon>Pseudomonadota</taxon>
        <taxon>Alphaproteobacteria</taxon>
        <taxon>Hyphomicrobiales</taxon>
        <taxon>Nitrobacteraceae</taxon>
        <taxon>Bradyrhizobium</taxon>
    </lineage>
</organism>
<feature type="compositionally biased region" description="Basic and acidic residues" evidence="1">
    <location>
        <begin position="30"/>
        <end position="41"/>
    </location>
</feature>
<sequence length="52" mass="5838">MAMNTLLVVTAVCLMFSSFAIVLALTDRSTTRWRQEQDRASTRASYPDKNVA</sequence>
<comment type="caution">
    <text evidence="2">The sequence shown here is derived from an EMBL/GenBank/DDBJ whole genome shotgun (WGS) entry which is preliminary data.</text>
</comment>
<dbReference type="AlphaFoldDB" id="A0A508TDR5"/>
<proteinExistence type="predicted"/>
<name>A0A508TDR5_9BRAD</name>
<evidence type="ECO:0000313" key="3">
    <source>
        <dbReference type="Proteomes" id="UP000328092"/>
    </source>
</evidence>
<evidence type="ECO:0000256" key="1">
    <source>
        <dbReference type="SAM" id="MobiDB-lite"/>
    </source>
</evidence>
<keyword evidence="3" id="KW-1185">Reference proteome</keyword>
<dbReference type="EMBL" id="CAADFC020000016">
    <property type="protein sequence ID" value="VIO72919.1"/>
    <property type="molecule type" value="Genomic_DNA"/>
</dbReference>
<dbReference type="Proteomes" id="UP000328092">
    <property type="component" value="Unassembled WGS sequence"/>
</dbReference>
<accession>A0A508TDR5</accession>
<protein>
    <submittedName>
        <fullName evidence="2">Uncharacterized protein</fullName>
    </submittedName>
</protein>